<dbReference type="EMBL" id="JQFK01000051">
    <property type="protein sequence ID" value="KGK36853.1"/>
    <property type="molecule type" value="Genomic_DNA"/>
</dbReference>
<dbReference type="Proteomes" id="UP000029867">
    <property type="component" value="Unassembled WGS sequence"/>
</dbReference>
<sequence>MGAFQISDDESNIHVADDEYKRGVSSRSNGDEELYKYNYTQMYVDLNKVKQKTIPPQSYRILFDKETLYHYCNLILDEYNSKKVSLVLFKNDLQWGPRDSNASIYLHPFQYNHKWHLALGFKDINKIILVNCQGNIDKVSSFPIEASLEIKSFVLFFKHKLSKSALKYPANFIEYFEPPSNFNSINLLSVVLTFCLDPITLTNCFCNPNASPRKFDISQVSPVIDNIDLEFRSNYLFMIEEKLKEKRNLEFKLLDEQRRKHKEQLARIDEQRRHREREELERKEKLQREIQEREKAYREKLERERQIREQQRIEIERQEMLAIESRIQAQNKDYGRTAKSEDENENANKNEVASGTENIVKRRKLDPRPLGTVDAPFEINDLEDSDGKEDEERQYEEYLLAKKEVTPEPPNRVNNSVNDNNFNVGPNSIREDTNKLKLEKKEVLGELFTEEISKEYFQKVKDLTLFGEGKKFDKMFEFIHSLSYNRITNPAAFGKNGKLERPPITVQKSLMVTYKRRMKQEFDESQLHQMLETNYENQIIPLIFENGSIFLVNIRHTEGINCIVKVACISNRVSRSEREIMKNYAFRRLIEIYVAKYNRLVIKIYCNIICVRSASFYKIAMQSICTLHYILWRNKFNVSSVKPRNEALDSYISFFENMLTCTSQGDLFKAELNLKRLIKYVLQNNE</sequence>
<protein>
    <recommendedName>
        <fullName evidence="4">Reticulocyte-binding protein 2 a</fullName>
    </recommendedName>
</protein>
<feature type="region of interest" description="Disordered" evidence="1">
    <location>
        <begin position="264"/>
        <end position="285"/>
    </location>
</feature>
<proteinExistence type="predicted"/>
<evidence type="ECO:0000313" key="2">
    <source>
        <dbReference type="EMBL" id="KGK36853.1"/>
    </source>
</evidence>
<dbReference type="eggNOG" id="ENOG502QTZX">
    <property type="taxonomic scope" value="Eukaryota"/>
</dbReference>
<comment type="caution">
    <text evidence="2">The sequence shown here is derived from an EMBL/GenBank/DDBJ whole genome shotgun (WGS) entry which is preliminary data.</text>
</comment>
<accession>A0A099NVK8</accession>
<feature type="region of interest" description="Disordered" evidence="1">
    <location>
        <begin position="333"/>
        <end position="392"/>
    </location>
</feature>
<name>A0A099NVK8_PICKU</name>
<organism evidence="2 3">
    <name type="scientific">Pichia kudriavzevii</name>
    <name type="common">Yeast</name>
    <name type="synonym">Issatchenkia orientalis</name>
    <dbReference type="NCBI Taxonomy" id="4909"/>
    <lineage>
        <taxon>Eukaryota</taxon>
        <taxon>Fungi</taxon>
        <taxon>Dikarya</taxon>
        <taxon>Ascomycota</taxon>
        <taxon>Saccharomycotina</taxon>
        <taxon>Pichiomycetes</taxon>
        <taxon>Pichiales</taxon>
        <taxon>Pichiaceae</taxon>
        <taxon>Pichia</taxon>
    </lineage>
</organism>
<dbReference type="AlphaFoldDB" id="A0A099NVK8"/>
<evidence type="ECO:0000313" key="3">
    <source>
        <dbReference type="Proteomes" id="UP000029867"/>
    </source>
</evidence>
<gene>
    <name evidence="2" type="ORF">JL09_g3986</name>
</gene>
<feature type="compositionally biased region" description="Polar residues" evidence="1">
    <location>
        <begin position="347"/>
        <end position="357"/>
    </location>
</feature>
<feature type="compositionally biased region" description="Low complexity" evidence="1">
    <location>
        <begin position="411"/>
        <end position="427"/>
    </location>
</feature>
<evidence type="ECO:0000256" key="1">
    <source>
        <dbReference type="SAM" id="MobiDB-lite"/>
    </source>
</evidence>
<feature type="compositionally biased region" description="Acidic residues" evidence="1">
    <location>
        <begin position="380"/>
        <end position="392"/>
    </location>
</feature>
<reference evidence="3" key="1">
    <citation type="journal article" date="2014" name="Microb. Cell Fact.">
        <title>Exploiting Issatchenkia orientalis SD108 for succinic acid production.</title>
        <authorList>
            <person name="Xiao H."/>
            <person name="Shao Z."/>
            <person name="Jiang Y."/>
            <person name="Dole S."/>
            <person name="Zhao H."/>
        </authorList>
    </citation>
    <scope>NUCLEOTIDE SEQUENCE [LARGE SCALE GENOMIC DNA]</scope>
    <source>
        <strain evidence="3">SD108</strain>
    </source>
</reference>
<feature type="region of interest" description="Disordered" evidence="1">
    <location>
        <begin position="407"/>
        <end position="428"/>
    </location>
</feature>
<dbReference type="HOGENOM" id="CLU_401174_0_0_1"/>
<dbReference type="VEuPathDB" id="FungiDB:C5L36_0C04720"/>
<evidence type="ECO:0008006" key="4">
    <source>
        <dbReference type="Google" id="ProtNLM"/>
    </source>
</evidence>